<evidence type="ECO:0000313" key="3">
    <source>
        <dbReference type="EMBL" id="HIV22442.1"/>
    </source>
</evidence>
<accession>A0A9D1NY28</accession>
<evidence type="ECO:0000313" key="4">
    <source>
        <dbReference type="Proteomes" id="UP000886889"/>
    </source>
</evidence>
<reference evidence="3" key="1">
    <citation type="submission" date="2020-10" db="EMBL/GenBank/DDBJ databases">
        <authorList>
            <person name="Gilroy R."/>
        </authorList>
    </citation>
    <scope>NUCLEOTIDE SEQUENCE</scope>
    <source>
        <strain evidence="3">ChiBcec6-7307</strain>
    </source>
</reference>
<dbReference type="GO" id="GO:0004555">
    <property type="term" value="F:alpha,alpha-trehalase activity"/>
    <property type="evidence" value="ECO:0007669"/>
    <property type="project" value="InterPro"/>
</dbReference>
<keyword evidence="3" id="KW-0378">Hydrolase</keyword>
<dbReference type="Pfam" id="PF22422">
    <property type="entry name" value="MGH1-like_GH"/>
    <property type="match status" value="1"/>
</dbReference>
<dbReference type="InterPro" id="IPR001661">
    <property type="entry name" value="Glyco_hydro_37"/>
</dbReference>
<keyword evidence="3" id="KW-0326">Glycosidase</keyword>
<dbReference type="GO" id="GO:0004558">
    <property type="term" value="F:alpha-1,4-glucosidase activity"/>
    <property type="evidence" value="ECO:0007669"/>
    <property type="project" value="UniProtKB-EC"/>
</dbReference>
<organism evidence="3 4">
    <name type="scientific">Candidatus Merdiplasma excrementigallinarum</name>
    <dbReference type="NCBI Taxonomy" id="2840864"/>
    <lineage>
        <taxon>Bacteria</taxon>
        <taxon>Bacillati</taxon>
        <taxon>Bacillota</taxon>
        <taxon>Clostridia</taxon>
        <taxon>Lachnospirales</taxon>
        <taxon>Lachnospiraceae</taxon>
        <taxon>Lachnospiraceae incertae sedis</taxon>
        <taxon>Candidatus Merdiplasma</taxon>
    </lineage>
</organism>
<dbReference type="Pfam" id="PF21152">
    <property type="entry name" value="YgjK_N"/>
    <property type="match status" value="1"/>
</dbReference>
<dbReference type="EC" id="3.2.1.20" evidence="3"/>
<dbReference type="AlphaFoldDB" id="A0A9D1NY28"/>
<dbReference type="PANTHER" id="PTHR23403">
    <property type="entry name" value="TREHALASE"/>
    <property type="match status" value="1"/>
</dbReference>
<evidence type="ECO:0000259" key="2">
    <source>
        <dbReference type="Pfam" id="PF22422"/>
    </source>
</evidence>
<dbReference type="InterPro" id="IPR012341">
    <property type="entry name" value="6hp_glycosidase-like_sf"/>
</dbReference>
<dbReference type="InterPro" id="IPR054491">
    <property type="entry name" value="MGH1-like_GH"/>
</dbReference>
<dbReference type="Gene3D" id="1.10.287.100">
    <property type="match status" value="1"/>
</dbReference>
<dbReference type="Gene3D" id="3.30.1390.40">
    <property type="entry name" value="Ribosomal protein L30p/L7e"/>
    <property type="match status" value="1"/>
</dbReference>
<dbReference type="InterPro" id="IPR048450">
    <property type="entry name" value="YgjK_N"/>
</dbReference>
<dbReference type="PANTHER" id="PTHR23403:SF1">
    <property type="entry name" value="TREHALASE"/>
    <property type="match status" value="1"/>
</dbReference>
<dbReference type="NCBIfam" id="NF007525">
    <property type="entry name" value="PRK10137.1"/>
    <property type="match status" value="1"/>
</dbReference>
<name>A0A9D1NY28_9FIRM</name>
<reference evidence="3" key="2">
    <citation type="journal article" date="2021" name="PeerJ">
        <title>Extensive microbial diversity within the chicken gut microbiome revealed by metagenomics and culture.</title>
        <authorList>
            <person name="Gilroy R."/>
            <person name="Ravi A."/>
            <person name="Getino M."/>
            <person name="Pursley I."/>
            <person name="Horton D.L."/>
            <person name="Alikhan N.F."/>
            <person name="Baker D."/>
            <person name="Gharbi K."/>
            <person name="Hall N."/>
            <person name="Watson M."/>
            <person name="Adriaenssens E.M."/>
            <person name="Foster-Nyarko E."/>
            <person name="Jarju S."/>
            <person name="Secka A."/>
            <person name="Antonio M."/>
            <person name="Oren A."/>
            <person name="Chaudhuri R.R."/>
            <person name="La Ragione R."/>
            <person name="Hildebrand F."/>
            <person name="Pallen M.J."/>
        </authorList>
    </citation>
    <scope>NUCLEOTIDE SEQUENCE</scope>
    <source>
        <strain evidence="3">ChiBcec6-7307</strain>
    </source>
</reference>
<dbReference type="GO" id="GO:0005993">
    <property type="term" value="P:trehalose catabolic process"/>
    <property type="evidence" value="ECO:0007669"/>
    <property type="project" value="TreeGrafter"/>
</dbReference>
<dbReference type="Gene3D" id="1.50.10.10">
    <property type="match status" value="1"/>
</dbReference>
<dbReference type="EMBL" id="DVOS01000007">
    <property type="protein sequence ID" value="HIV22442.1"/>
    <property type="molecule type" value="Genomic_DNA"/>
</dbReference>
<dbReference type="Gene3D" id="2.70.98.50">
    <property type="entry name" value="putative glycoside hydrolase family protein from bacillus halodurans"/>
    <property type="match status" value="1"/>
</dbReference>
<comment type="caution">
    <text evidence="3">The sequence shown here is derived from an EMBL/GenBank/DDBJ whole genome shotgun (WGS) entry which is preliminary data.</text>
</comment>
<proteinExistence type="predicted"/>
<dbReference type="SUPFAM" id="SSF48208">
    <property type="entry name" value="Six-hairpin glycosidases"/>
    <property type="match status" value="1"/>
</dbReference>
<feature type="domain" description="Mannosylglycerate hydrolase MGH1-like glycoside hydrolase" evidence="2">
    <location>
        <begin position="277"/>
        <end position="669"/>
    </location>
</feature>
<sequence>MPAAQLQGGFAGPVIIAEEYPVNLSGAFSRLEIADAEGNIYSYDNAEGTGTYYPGMLVQTYEFDDLTVDLRLIFGSDRTALVRTEITNKTEEPMELTLRWKGDMYSNYGDEYTLMENSLESTEDGVQVNFREVRSTWSYLMTDEVKFNVRHDIPVETTAGGDTYVTTAVDPVALDAGAAFTTWSAESYTFTAEEAEEEKALAADMLANGETCFQESADRWNGYLATIEKDDTQVGKQYKKAAVKAIETMMTNYKSAAGDLLHGGVVPSMSYMWFIGLWAWDSWKQVVGMAKYNPDAAIENVRSIFDYQIQEDDEVRPQDAGAIIDCIFYNKGPERGGDGGNWNERNSKPPLAAWAVYNAYIESGDTEFLEEMYPKLVAYHNWWYTNRDVDGNGVAEYGGMVHDSHYQYDENGELVLDENGNPMVDAEAVIEAAAWESGMDNAPRFDVSGNGPDDVGTLVYEVKNDEGQVVGYTINQESVDLNSYLYAEKGFLKAMAEELGLEEDAAKYEEEAAALRDYINTYMYDEETGFYYDLQINEDGSEKKLLVNRGKGCEGWLPLWAKVADQEQADQVVEKMMDEECFNLTVPLPVTSKDNDMFEADKYWRGPVWLDQAMYGIEGMKNYGYDAEAKELVEKMFQNAEGLLGDGPIRENYNPLTGEGLHTKNFSWSAACFYLMYENVLAGDGTTCQTGIE</sequence>
<dbReference type="InterPro" id="IPR008928">
    <property type="entry name" value="6-hairpin_glycosidase_sf"/>
</dbReference>
<gene>
    <name evidence="3" type="primary">ygjK</name>
    <name evidence="3" type="ORF">IAC80_00745</name>
</gene>
<feature type="domain" description="Glucosidase YgjK N-terminal" evidence="1">
    <location>
        <begin position="4"/>
        <end position="221"/>
    </location>
</feature>
<dbReference type="Proteomes" id="UP000886889">
    <property type="component" value="Unassembled WGS sequence"/>
</dbReference>
<evidence type="ECO:0000259" key="1">
    <source>
        <dbReference type="Pfam" id="PF21152"/>
    </source>
</evidence>
<protein>
    <submittedName>
        <fullName evidence="3">Alpha-glucosidase</fullName>
        <ecNumber evidence="3">3.2.1.20</ecNumber>
    </submittedName>
</protein>